<keyword evidence="2" id="KW-1185">Reference proteome</keyword>
<comment type="caution">
    <text evidence="1">The sequence shown here is derived from an EMBL/GenBank/DDBJ whole genome shotgun (WGS) entry which is preliminary data.</text>
</comment>
<name>A0ABP2KJY7_NEIMU</name>
<dbReference type="Proteomes" id="UP000003612">
    <property type="component" value="Unassembled WGS sequence"/>
</dbReference>
<evidence type="ECO:0000313" key="2">
    <source>
        <dbReference type="Proteomes" id="UP000003612"/>
    </source>
</evidence>
<accession>A0ABP2KJY7</accession>
<dbReference type="EMBL" id="ACRG01000004">
    <property type="protein sequence ID" value="EFV81185.1"/>
    <property type="molecule type" value="Genomic_DNA"/>
</dbReference>
<gene>
    <name evidence="1" type="ORF">HMPREF0604_00640</name>
</gene>
<reference evidence="1 2" key="1">
    <citation type="submission" date="2010-12" db="EMBL/GenBank/DDBJ databases">
        <title>The Genome Sequence of Neisseria mucosa strain C102.</title>
        <authorList>
            <consortium name="The Broad Institute Genome Sequencing Platform"/>
            <person name="Earl A."/>
            <person name="Ward D."/>
            <person name="Feldgarden M."/>
            <person name="Gevers D."/>
            <person name="Sibley C.D."/>
            <person name="Field T.R."/>
            <person name="Grinwis M."/>
            <person name="Eshaghurshan C.S."/>
            <person name="Surette M."/>
            <person name="Young S.K."/>
            <person name="Zeng Q."/>
            <person name="Gargeya S."/>
            <person name="Fitzgerald M."/>
            <person name="Haas B."/>
            <person name="Abouelleil A."/>
            <person name="Alvarado L."/>
            <person name="Arachchi H.M."/>
            <person name="Berlin A."/>
            <person name="Brown A."/>
            <person name="Chapman S.B."/>
            <person name="Chen Z."/>
            <person name="Dunbar C."/>
            <person name="Freedman E."/>
            <person name="Gearin G."/>
            <person name="Gellesch M."/>
            <person name="Goldberg J."/>
            <person name="Griggs A."/>
            <person name="Gujja S."/>
            <person name="Heilman E."/>
            <person name="Heiman D."/>
            <person name="Howarth C."/>
            <person name="Larson L."/>
            <person name="Lui A."/>
            <person name="MacDonald P.J.P."/>
            <person name="Mehta T."/>
            <person name="Montmayeur A."/>
            <person name="Murphy C."/>
            <person name="Neiman D."/>
            <person name="Pearson M."/>
            <person name="Priest M."/>
            <person name="Roberts A."/>
            <person name="Saif S."/>
            <person name="Shea T."/>
            <person name="Shenoy N."/>
            <person name="Sisk P."/>
            <person name="Stolte C."/>
            <person name="Sykes S."/>
            <person name="White J."/>
            <person name="Yandava C."/>
            <person name="Nusbaum C."/>
            <person name="Birren B."/>
        </authorList>
    </citation>
    <scope>NUCLEOTIDE SEQUENCE [LARGE SCALE GENOMIC DNA]</scope>
    <source>
        <strain evidence="1 2">C102</strain>
    </source>
</reference>
<sequence>MSVQQQTEARFKLNPEPKQPYRVKVKINNAPGPMKPINDMYIGYVARNCSYTISRLAGATASPEKNIPIKMNLVGHDEYEVLFYADAVLDEDYFGEGICQWKPENFGASFKATGNKEETEFNISDVMENLEKEKTLTKYYWKRGYPYYKNKDGLPYGSEDSPDVDFGEKSLSAYGAGPHNDNDFFSITVTLEEVKP</sequence>
<evidence type="ECO:0000313" key="1">
    <source>
        <dbReference type="EMBL" id="EFV81185.1"/>
    </source>
</evidence>
<protein>
    <submittedName>
        <fullName evidence="1">Secreted protein</fullName>
    </submittedName>
</protein>
<organism evidence="1 2">
    <name type="scientific">Neisseria mucosa C102</name>
    <dbReference type="NCBI Taxonomy" id="435832"/>
    <lineage>
        <taxon>Bacteria</taxon>
        <taxon>Pseudomonadati</taxon>
        <taxon>Pseudomonadota</taxon>
        <taxon>Betaproteobacteria</taxon>
        <taxon>Neisseriales</taxon>
        <taxon>Neisseriaceae</taxon>
        <taxon>Neisseria</taxon>
    </lineage>
</organism>
<proteinExistence type="predicted"/>